<keyword evidence="2 4" id="KW-0067">ATP-binding</keyword>
<dbReference type="AlphaFoldDB" id="A0A2K9PV87"/>
<dbReference type="Proteomes" id="UP000235826">
    <property type="component" value="Chromosome"/>
</dbReference>
<evidence type="ECO:0000256" key="2">
    <source>
        <dbReference type="ARBA" id="ARBA00022840"/>
    </source>
</evidence>
<dbReference type="GO" id="GO:0016887">
    <property type="term" value="F:ATP hydrolysis activity"/>
    <property type="evidence" value="ECO:0007669"/>
    <property type="project" value="InterPro"/>
</dbReference>
<dbReference type="PROSITE" id="PS50893">
    <property type="entry name" value="ABC_TRANSPORTER_2"/>
    <property type="match status" value="1"/>
</dbReference>
<accession>A0A2K9PV87</accession>
<keyword evidence="1" id="KW-0547">Nucleotide-binding</keyword>
<evidence type="ECO:0000259" key="3">
    <source>
        <dbReference type="PROSITE" id="PS50893"/>
    </source>
</evidence>
<dbReference type="Pfam" id="PF00005">
    <property type="entry name" value="ABC_tran"/>
    <property type="match status" value="1"/>
</dbReference>
<protein>
    <submittedName>
        <fullName evidence="4">ABC transporter ATP-binding protein</fullName>
    </submittedName>
</protein>
<dbReference type="KEGG" id="fek:C1H87_20565"/>
<dbReference type="InterPro" id="IPR003439">
    <property type="entry name" value="ABC_transporter-like_ATP-bd"/>
</dbReference>
<dbReference type="SUPFAM" id="SSF52540">
    <property type="entry name" value="P-loop containing nucleoside triphosphate hydrolases"/>
    <property type="match status" value="1"/>
</dbReference>
<keyword evidence="5" id="KW-1185">Reference proteome</keyword>
<dbReference type="GO" id="GO:0005524">
    <property type="term" value="F:ATP binding"/>
    <property type="evidence" value="ECO:0007669"/>
    <property type="project" value="UniProtKB-KW"/>
</dbReference>
<evidence type="ECO:0000256" key="1">
    <source>
        <dbReference type="ARBA" id="ARBA00022741"/>
    </source>
</evidence>
<proteinExistence type="predicted"/>
<dbReference type="RefSeq" id="WP_102757617.1">
    <property type="nucleotide sequence ID" value="NZ_CP025791.1"/>
</dbReference>
<dbReference type="Gene3D" id="3.40.50.300">
    <property type="entry name" value="P-loop containing nucleotide triphosphate hydrolases"/>
    <property type="match status" value="1"/>
</dbReference>
<evidence type="ECO:0000313" key="4">
    <source>
        <dbReference type="EMBL" id="AUP80974.1"/>
    </source>
</evidence>
<dbReference type="PANTHER" id="PTHR43158">
    <property type="entry name" value="SKFA PEPTIDE EXPORT ATP-BINDING PROTEIN SKFE"/>
    <property type="match status" value="1"/>
</dbReference>
<dbReference type="OrthoDB" id="9801987at2"/>
<name>A0A2K9PV87_9FLAO</name>
<reference evidence="4 5" key="1">
    <citation type="submission" date="2018-01" db="EMBL/GenBank/DDBJ databases">
        <title>Complete genome sequence of Flavivirga eckloniae ECD14 isolated from seaweed Ecklonia cava.</title>
        <authorList>
            <person name="Lee J.H."/>
            <person name="Baik K.S."/>
            <person name="Seong C.N."/>
        </authorList>
    </citation>
    <scope>NUCLEOTIDE SEQUENCE [LARGE SCALE GENOMIC DNA]</scope>
    <source>
        <strain evidence="4 5">ECD14</strain>
    </source>
</reference>
<dbReference type="InterPro" id="IPR003593">
    <property type="entry name" value="AAA+_ATPase"/>
</dbReference>
<gene>
    <name evidence="4" type="ORF">C1H87_20565</name>
</gene>
<dbReference type="InterPro" id="IPR027417">
    <property type="entry name" value="P-loop_NTPase"/>
</dbReference>
<feature type="domain" description="ABC transporter" evidence="3">
    <location>
        <begin position="3"/>
        <end position="219"/>
    </location>
</feature>
<evidence type="ECO:0000313" key="5">
    <source>
        <dbReference type="Proteomes" id="UP000235826"/>
    </source>
</evidence>
<dbReference type="SMART" id="SM00382">
    <property type="entry name" value="AAA"/>
    <property type="match status" value="1"/>
</dbReference>
<dbReference type="EMBL" id="CP025791">
    <property type="protein sequence ID" value="AUP80974.1"/>
    <property type="molecule type" value="Genomic_DNA"/>
</dbReference>
<dbReference type="PANTHER" id="PTHR43158:SF2">
    <property type="entry name" value="SKFA PEPTIDE EXPORT ATP-BINDING PROTEIN SKFE"/>
    <property type="match status" value="1"/>
</dbReference>
<sequence>MILEIDNIELYFDNKTILNGVYLKAETGKITGILGSNGCGKSCLLNIAFGNLSAKYKLIRINSTPILKPLYKTKLASYLPQHHFIPNRMKIKTAFNLFGVDWDMFIKKFETFALYKNFYFNRLSGGERRIIEIYLILKCQRGIVFLDEPFSHVAPLYIEKIKALIEEEKQKKAIIITDHMYEHIISSSDSIYLLKNGCTKLIDNLTDLEDYKYLSMGTLG</sequence>
<organism evidence="4 5">
    <name type="scientific">Flavivirga eckloniae</name>
    <dbReference type="NCBI Taxonomy" id="1803846"/>
    <lineage>
        <taxon>Bacteria</taxon>
        <taxon>Pseudomonadati</taxon>
        <taxon>Bacteroidota</taxon>
        <taxon>Flavobacteriia</taxon>
        <taxon>Flavobacteriales</taxon>
        <taxon>Flavobacteriaceae</taxon>
        <taxon>Flavivirga</taxon>
    </lineage>
</organism>